<keyword evidence="5" id="KW-0735">Signal-anchor</keyword>
<keyword evidence="8" id="KW-0472">Membrane</keyword>
<dbReference type="Proteomes" id="UP001158576">
    <property type="component" value="Chromosome PAR"/>
</dbReference>
<gene>
    <name evidence="10" type="ORF">OKIOD_LOCUS2361</name>
</gene>
<dbReference type="PANTHER" id="PTHR14647">
    <property type="entry name" value="GALACTOSE-3-O-SULFOTRANSFERASE"/>
    <property type="match status" value="1"/>
</dbReference>
<evidence type="ECO:0000256" key="5">
    <source>
        <dbReference type="ARBA" id="ARBA00022968"/>
    </source>
</evidence>
<organism evidence="10 11">
    <name type="scientific">Oikopleura dioica</name>
    <name type="common">Tunicate</name>
    <dbReference type="NCBI Taxonomy" id="34765"/>
    <lineage>
        <taxon>Eukaryota</taxon>
        <taxon>Metazoa</taxon>
        <taxon>Chordata</taxon>
        <taxon>Tunicata</taxon>
        <taxon>Appendicularia</taxon>
        <taxon>Copelata</taxon>
        <taxon>Oikopleuridae</taxon>
        <taxon>Oikopleura</taxon>
    </lineage>
</organism>
<evidence type="ECO:0000256" key="4">
    <source>
        <dbReference type="ARBA" id="ARBA00022692"/>
    </source>
</evidence>
<keyword evidence="7" id="KW-0333">Golgi apparatus</keyword>
<evidence type="ECO:0000256" key="8">
    <source>
        <dbReference type="ARBA" id="ARBA00023136"/>
    </source>
</evidence>
<dbReference type="InterPro" id="IPR027417">
    <property type="entry name" value="P-loop_NTPase"/>
</dbReference>
<evidence type="ECO:0000256" key="1">
    <source>
        <dbReference type="ARBA" id="ARBA00004323"/>
    </source>
</evidence>
<accession>A0ABN7RST6</accession>
<dbReference type="Gene3D" id="3.40.50.300">
    <property type="entry name" value="P-loop containing nucleotide triphosphate hydrolases"/>
    <property type="match status" value="1"/>
</dbReference>
<sequence>MKKLLSRRNLYLAIVLCSFLLVLLQKRSATIIEFKTNIQIRESRKAAKNEERKSCEETKKNVIFVKTHKTASSSVQNVLLRYTVNHGLNLAMPRHNGARFYNPEPFRPDMVRPFYEEDERPNVIANHLVASPELFDFIPNAFTFTILRSVPNLYESTFEYFKTSTKAFKNAENIDSFYSNPEQFYSPGSHYNEYTRNHMGKGLFISIIEYS</sequence>
<reference evidence="10 11" key="1">
    <citation type="submission" date="2021-04" db="EMBL/GenBank/DDBJ databases">
        <authorList>
            <person name="Bliznina A."/>
        </authorList>
    </citation>
    <scope>NUCLEOTIDE SEQUENCE [LARGE SCALE GENOMIC DNA]</scope>
</reference>
<dbReference type="InterPro" id="IPR009729">
    <property type="entry name" value="Gal-3-0_sulfotransfrase"/>
</dbReference>
<evidence type="ECO:0000256" key="3">
    <source>
        <dbReference type="ARBA" id="ARBA00022679"/>
    </source>
</evidence>
<comment type="subcellular location">
    <subcellularLocation>
        <location evidence="1">Golgi apparatus membrane</location>
        <topology evidence="1">Single-pass type II membrane protein</topology>
    </subcellularLocation>
</comment>
<keyword evidence="3" id="KW-0808">Transferase</keyword>
<keyword evidence="11" id="KW-1185">Reference proteome</keyword>
<comment type="similarity">
    <text evidence="2">Belongs to the galactose-3-O-sulfotransferase family.</text>
</comment>
<evidence type="ECO:0000256" key="7">
    <source>
        <dbReference type="ARBA" id="ARBA00023034"/>
    </source>
</evidence>
<evidence type="ECO:0000313" key="10">
    <source>
        <dbReference type="EMBL" id="CAG5085073.1"/>
    </source>
</evidence>
<protein>
    <submittedName>
        <fullName evidence="10">Oidioi.mRNA.OKI2018_I69.PAR.g10803.t1.cds</fullName>
    </submittedName>
</protein>
<dbReference type="Pfam" id="PF06990">
    <property type="entry name" value="Gal-3-0_sulfotr"/>
    <property type="match status" value="1"/>
</dbReference>
<name>A0ABN7RST6_OIKDI</name>
<keyword evidence="9" id="KW-0325">Glycoprotein</keyword>
<evidence type="ECO:0000313" key="11">
    <source>
        <dbReference type="Proteomes" id="UP001158576"/>
    </source>
</evidence>
<dbReference type="SUPFAM" id="SSF52540">
    <property type="entry name" value="P-loop containing nucleoside triphosphate hydrolases"/>
    <property type="match status" value="1"/>
</dbReference>
<evidence type="ECO:0000256" key="6">
    <source>
        <dbReference type="ARBA" id="ARBA00022989"/>
    </source>
</evidence>
<proteinExistence type="inferred from homology"/>
<dbReference type="PANTHER" id="PTHR14647:SF83">
    <property type="entry name" value="GALACTOSE-3-O-SULFOTRANSFERASE 3"/>
    <property type="match status" value="1"/>
</dbReference>
<evidence type="ECO:0000256" key="9">
    <source>
        <dbReference type="ARBA" id="ARBA00023180"/>
    </source>
</evidence>
<evidence type="ECO:0000256" key="2">
    <source>
        <dbReference type="ARBA" id="ARBA00008124"/>
    </source>
</evidence>
<keyword evidence="6" id="KW-1133">Transmembrane helix</keyword>
<keyword evidence="4" id="KW-0812">Transmembrane</keyword>
<dbReference type="EMBL" id="OU015568">
    <property type="protein sequence ID" value="CAG5085073.1"/>
    <property type="molecule type" value="Genomic_DNA"/>
</dbReference>